<dbReference type="Proteomes" id="UP001066276">
    <property type="component" value="Chromosome 4_1"/>
</dbReference>
<evidence type="ECO:0000313" key="2">
    <source>
        <dbReference type="EMBL" id="KAJ1170421.1"/>
    </source>
</evidence>
<feature type="region of interest" description="Disordered" evidence="1">
    <location>
        <begin position="1"/>
        <end position="22"/>
    </location>
</feature>
<organism evidence="2 3">
    <name type="scientific">Pleurodeles waltl</name>
    <name type="common">Iberian ribbed newt</name>
    <dbReference type="NCBI Taxonomy" id="8319"/>
    <lineage>
        <taxon>Eukaryota</taxon>
        <taxon>Metazoa</taxon>
        <taxon>Chordata</taxon>
        <taxon>Craniata</taxon>
        <taxon>Vertebrata</taxon>
        <taxon>Euteleostomi</taxon>
        <taxon>Amphibia</taxon>
        <taxon>Batrachia</taxon>
        <taxon>Caudata</taxon>
        <taxon>Salamandroidea</taxon>
        <taxon>Salamandridae</taxon>
        <taxon>Pleurodelinae</taxon>
        <taxon>Pleurodeles</taxon>
    </lineage>
</organism>
<accession>A0AAV7T2C2</accession>
<dbReference type="EMBL" id="JANPWB010000007">
    <property type="protein sequence ID" value="KAJ1170421.1"/>
    <property type="molecule type" value="Genomic_DNA"/>
</dbReference>
<gene>
    <name evidence="2" type="ORF">NDU88_002298</name>
</gene>
<feature type="compositionally biased region" description="Basic and acidic residues" evidence="1">
    <location>
        <begin position="84"/>
        <end position="97"/>
    </location>
</feature>
<proteinExistence type="predicted"/>
<sequence>MAAPEPTTDKAATMHLPPGPQQESIMDCLQAVAAVSRWLEGMDSKNTELAAETIRSVTVGIQDRMEGLELRLGAIEECLNTILDRDSGTHPPEEQTHRPGGQMSRDNVHFFIFPEHAERADIKDFL</sequence>
<keyword evidence="3" id="KW-1185">Reference proteome</keyword>
<protein>
    <submittedName>
        <fullName evidence="2">Uncharacterized protein</fullName>
    </submittedName>
</protein>
<name>A0AAV7T2C2_PLEWA</name>
<comment type="caution">
    <text evidence="2">The sequence shown here is derived from an EMBL/GenBank/DDBJ whole genome shotgun (WGS) entry which is preliminary data.</text>
</comment>
<evidence type="ECO:0000256" key="1">
    <source>
        <dbReference type="SAM" id="MobiDB-lite"/>
    </source>
</evidence>
<dbReference type="AlphaFoldDB" id="A0AAV7T2C2"/>
<evidence type="ECO:0000313" key="3">
    <source>
        <dbReference type="Proteomes" id="UP001066276"/>
    </source>
</evidence>
<reference evidence="2" key="1">
    <citation type="journal article" date="2022" name="bioRxiv">
        <title>Sequencing and chromosome-scale assembly of the giantPleurodeles waltlgenome.</title>
        <authorList>
            <person name="Brown T."/>
            <person name="Elewa A."/>
            <person name="Iarovenko S."/>
            <person name="Subramanian E."/>
            <person name="Araus A.J."/>
            <person name="Petzold A."/>
            <person name="Susuki M."/>
            <person name="Suzuki K.-i.T."/>
            <person name="Hayashi T."/>
            <person name="Toyoda A."/>
            <person name="Oliveira C."/>
            <person name="Osipova E."/>
            <person name="Leigh N.D."/>
            <person name="Simon A."/>
            <person name="Yun M.H."/>
        </authorList>
    </citation>
    <scope>NUCLEOTIDE SEQUENCE</scope>
    <source>
        <strain evidence="2">20211129_DDA</strain>
        <tissue evidence="2">Liver</tissue>
    </source>
</reference>
<feature type="region of interest" description="Disordered" evidence="1">
    <location>
        <begin position="84"/>
        <end position="105"/>
    </location>
</feature>